<protein>
    <recommendedName>
        <fullName evidence="3">ABC-2 type transport system ATP-binding protein</fullName>
    </recommendedName>
</protein>
<evidence type="ECO:0000313" key="1">
    <source>
        <dbReference type="EMBL" id="GAA1956790.1"/>
    </source>
</evidence>
<reference evidence="1 2" key="1">
    <citation type="journal article" date="2019" name="Int. J. Syst. Evol. Microbiol.">
        <title>The Global Catalogue of Microorganisms (GCM) 10K type strain sequencing project: providing services to taxonomists for standard genome sequencing and annotation.</title>
        <authorList>
            <consortium name="The Broad Institute Genomics Platform"/>
            <consortium name="The Broad Institute Genome Sequencing Center for Infectious Disease"/>
            <person name="Wu L."/>
            <person name="Ma J."/>
        </authorList>
    </citation>
    <scope>NUCLEOTIDE SEQUENCE [LARGE SCALE GENOMIC DNA]</scope>
    <source>
        <strain evidence="1 2">JCM 14545</strain>
    </source>
</reference>
<dbReference type="RefSeq" id="WP_344417731.1">
    <property type="nucleotide sequence ID" value="NZ_BAAANN010000010.1"/>
</dbReference>
<evidence type="ECO:0008006" key="3">
    <source>
        <dbReference type="Google" id="ProtNLM"/>
    </source>
</evidence>
<comment type="caution">
    <text evidence="1">The sequence shown here is derived from an EMBL/GenBank/DDBJ whole genome shotgun (WGS) entry which is preliminary data.</text>
</comment>
<organism evidence="1 2">
    <name type="scientific">Amycolatopsis minnesotensis</name>
    <dbReference type="NCBI Taxonomy" id="337894"/>
    <lineage>
        <taxon>Bacteria</taxon>
        <taxon>Bacillati</taxon>
        <taxon>Actinomycetota</taxon>
        <taxon>Actinomycetes</taxon>
        <taxon>Pseudonocardiales</taxon>
        <taxon>Pseudonocardiaceae</taxon>
        <taxon>Amycolatopsis</taxon>
    </lineage>
</organism>
<gene>
    <name evidence="1" type="ORF">GCM10009754_28470</name>
</gene>
<name>A0ABN2QRD7_9PSEU</name>
<accession>A0ABN2QRD7</accession>
<proteinExistence type="predicted"/>
<keyword evidence="2" id="KW-1185">Reference proteome</keyword>
<sequence length="125" mass="13022">MADHLVVIARGKVKARTTVAEFVEAHSAGGGAVYVRVADGPAFARVLDGAGMADYTFEESDGRCGAGFVVAGADSRTMMELAVANDVEIHELTSRGSSLERAFIAVVADESDHRARAVGGEGRPE</sequence>
<dbReference type="EMBL" id="BAAANN010000010">
    <property type="protein sequence ID" value="GAA1956790.1"/>
    <property type="molecule type" value="Genomic_DNA"/>
</dbReference>
<dbReference type="Proteomes" id="UP001501116">
    <property type="component" value="Unassembled WGS sequence"/>
</dbReference>
<evidence type="ECO:0000313" key="2">
    <source>
        <dbReference type="Proteomes" id="UP001501116"/>
    </source>
</evidence>